<evidence type="ECO:0000256" key="1">
    <source>
        <dbReference type="ARBA" id="ARBA00004273"/>
    </source>
</evidence>
<dbReference type="AlphaFoldDB" id="A0A5J5EF39"/>
<dbReference type="GO" id="GO:0046872">
    <property type="term" value="F:metal ion binding"/>
    <property type="evidence" value="ECO:0007669"/>
    <property type="project" value="UniProtKB-KW"/>
</dbReference>
<evidence type="ECO:0000256" key="3">
    <source>
        <dbReference type="ARBA" id="ARBA00022617"/>
    </source>
</evidence>
<comment type="caution">
    <text evidence="12">The sequence shown here is derived from an EMBL/GenBank/DDBJ whole genome shotgun (WGS) entry which is preliminary data.</text>
</comment>
<evidence type="ECO:0000256" key="10">
    <source>
        <dbReference type="RuleBase" id="RU363130"/>
    </source>
</evidence>
<keyword evidence="9 10" id="KW-0456">Lyase</keyword>
<keyword evidence="5 10" id="KW-0999">Mitochondrion inner membrane</keyword>
<dbReference type="OrthoDB" id="4243at2759"/>
<sequence length="284" mass="30898">MSSTENKDSGSTQSQPSCPVDSTARSRWASLFSFGGGSSAAAAPHPVPANPTTAESCPVDHAARAKWASLAQTPAAESAAKGCDSSTLSSNYSAPKLPAHHPSLGKDREISSIPRASLEGSNSEHEGAEAVYGAKGGNWIYPSEEMFFAAMRRKAHDPQAADMRTIVPIHNAVNERAWAEIKAWEKGWGSESCGGPKLASFAGDSQKLTPRARFKTWLGYAPPFDRHDWTVDRCGKKVEYVIDFYAGKKDPRHPEKVSFYLDVRPKLSVEGVKMRTAKWLGQWF</sequence>
<dbReference type="GO" id="GO:0004408">
    <property type="term" value="F:holocytochrome-c synthase activity"/>
    <property type="evidence" value="ECO:0007669"/>
    <property type="project" value="UniProtKB-EC"/>
</dbReference>
<evidence type="ECO:0000256" key="9">
    <source>
        <dbReference type="ARBA" id="ARBA00023239"/>
    </source>
</evidence>
<dbReference type="InParanoid" id="A0A5J5EF39"/>
<evidence type="ECO:0000256" key="7">
    <source>
        <dbReference type="ARBA" id="ARBA00023128"/>
    </source>
</evidence>
<organism evidence="12 13">
    <name type="scientific">Sphaerosporella brunnea</name>
    <dbReference type="NCBI Taxonomy" id="1250544"/>
    <lineage>
        <taxon>Eukaryota</taxon>
        <taxon>Fungi</taxon>
        <taxon>Dikarya</taxon>
        <taxon>Ascomycota</taxon>
        <taxon>Pezizomycotina</taxon>
        <taxon>Pezizomycetes</taxon>
        <taxon>Pezizales</taxon>
        <taxon>Pyronemataceae</taxon>
        <taxon>Sphaerosporella</taxon>
    </lineage>
</organism>
<feature type="compositionally biased region" description="Polar residues" evidence="11">
    <location>
        <begin position="84"/>
        <end position="93"/>
    </location>
</feature>
<comment type="function">
    <text evidence="10">Lyase that catalyzes the covalent linking of the heme group to the cytochrome C apoprotein to produce the mature functional cytochrome.</text>
</comment>
<dbReference type="EMBL" id="VXIS01000460">
    <property type="protein sequence ID" value="KAA8893338.1"/>
    <property type="molecule type" value="Genomic_DNA"/>
</dbReference>
<gene>
    <name evidence="12" type="ORF">FN846DRAFT_979522</name>
</gene>
<evidence type="ECO:0000256" key="11">
    <source>
        <dbReference type="SAM" id="MobiDB-lite"/>
    </source>
</evidence>
<dbReference type="GO" id="GO:0005743">
    <property type="term" value="C:mitochondrial inner membrane"/>
    <property type="evidence" value="ECO:0007669"/>
    <property type="project" value="UniProtKB-SubCell"/>
</dbReference>
<keyword evidence="7 10" id="KW-0496">Mitochondrion</keyword>
<keyword evidence="8 10" id="KW-0472">Membrane</keyword>
<feature type="region of interest" description="Disordered" evidence="11">
    <location>
        <begin position="35"/>
        <end position="57"/>
    </location>
</feature>
<evidence type="ECO:0000313" key="13">
    <source>
        <dbReference type="Proteomes" id="UP000326924"/>
    </source>
</evidence>
<dbReference type="InterPro" id="IPR000511">
    <property type="entry name" value="Holocyt_c/c1_synthase"/>
</dbReference>
<dbReference type="Pfam" id="PF01265">
    <property type="entry name" value="Cyto_heme_lyase"/>
    <property type="match status" value="1"/>
</dbReference>
<evidence type="ECO:0000313" key="12">
    <source>
        <dbReference type="EMBL" id="KAA8893338.1"/>
    </source>
</evidence>
<accession>A0A5J5EF39</accession>
<evidence type="ECO:0000256" key="2">
    <source>
        <dbReference type="ARBA" id="ARBA00007255"/>
    </source>
</evidence>
<reference evidence="12 13" key="1">
    <citation type="submission" date="2019-09" db="EMBL/GenBank/DDBJ databases">
        <title>Draft genome of the ectomycorrhizal ascomycete Sphaerosporella brunnea.</title>
        <authorList>
            <consortium name="DOE Joint Genome Institute"/>
            <person name="Benucci G.M."/>
            <person name="Marozzi G."/>
            <person name="Antonielli L."/>
            <person name="Sanchez S."/>
            <person name="Marco P."/>
            <person name="Wang X."/>
            <person name="Falini L.B."/>
            <person name="Barry K."/>
            <person name="Haridas S."/>
            <person name="Lipzen A."/>
            <person name="Labutti K."/>
            <person name="Grigoriev I.V."/>
            <person name="Murat C."/>
            <person name="Martin F."/>
            <person name="Albertini E."/>
            <person name="Donnini D."/>
            <person name="Bonito G."/>
        </authorList>
    </citation>
    <scope>NUCLEOTIDE SEQUENCE [LARGE SCALE GENOMIC DNA]</scope>
    <source>
        <strain evidence="12 13">Sb_GMNB300</strain>
    </source>
</reference>
<protein>
    <recommendedName>
        <fullName evidence="10">Holocytochrome c-type synthase</fullName>
        <ecNumber evidence="10">4.4.1.17</ecNumber>
    </recommendedName>
</protein>
<dbReference type="EC" id="4.4.1.17" evidence="10"/>
<keyword evidence="6 10" id="KW-0408">Iron</keyword>
<keyword evidence="13" id="KW-1185">Reference proteome</keyword>
<feature type="region of interest" description="Disordered" evidence="11">
    <location>
        <begin position="1"/>
        <end position="23"/>
    </location>
</feature>
<proteinExistence type="inferred from homology"/>
<evidence type="ECO:0000256" key="5">
    <source>
        <dbReference type="ARBA" id="ARBA00022792"/>
    </source>
</evidence>
<keyword evidence="3 10" id="KW-0349">Heme</keyword>
<comment type="catalytic activity">
    <reaction evidence="10">
        <text>holo-[cytochrome c] = apo-[cytochrome c] + heme b</text>
        <dbReference type="Rhea" id="RHEA:22648"/>
        <dbReference type="Rhea" id="RHEA-COMP:10725"/>
        <dbReference type="Rhea" id="RHEA-COMP:10726"/>
        <dbReference type="ChEBI" id="CHEBI:29950"/>
        <dbReference type="ChEBI" id="CHEBI:60344"/>
        <dbReference type="ChEBI" id="CHEBI:83739"/>
        <dbReference type="EC" id="4.4.1.17"/>
    </reaction>
</comment>
<comment type="subcellular location">
    <subcellularLocation>
        <location evidence="1 10">Mitochondrion inner membrane</location>
    </subcellularLocation>
</comment>
<keyword evidence="4 10" id="KW-0479">Metal-binding</keyword>
<comment type="similarity">
    <text evidence="2 10">Belongs to the cytochrome c-type heme lyase family.</text>
</comment>
<dbReference type="PANTHER" id="PTHR12743:SF0">
    <property type="entry name" value="HOLOCYTOCHROME C-TYPE SYNTHASE"/>
    <property type="match status" value="1"/>
</dbReference>
<evidence type="ECO:0000256" key="8">
    <source>
        <dbReference type="ARBA" id="ARBA00023136"/>
    </source>
</evidence>
<feature type="region of interest" description="Disordered" evidence="11">
    <location>
        <begin position="81"/>
        <end position="107"/>
    </location>
</feature>
<dbReference type="PANTHER" id="PTHR12743">
    <property type="entry name" value="CYTOCHROME C1 HEME LYASE"/>
    <property type="match status" value="1"/>
</dbReference>
<evidence type="ECO:0000256" key="6">
    <source>
        <dbReference type="ARBA" id="ARBA00023004"/>
    </source>
</evidence>
<dbReference type="FunCoup" id="A0A5J5EF39">
    <property type="interactions" value="43"/>
</dbReference>
<name>A0A5J5EF39_9PEZI</name>
<dbReference type="PROSITE" id="PS00822">
    <property type="entry name" value="CYTO_HEME_LYASE_2"/>
    <property type="match status" value="1"/>
</dbReference>
<evidence type="ECO:0000256" key="4">
    <source>
        <dbReference type="ARBA" id="ARBA00022723"/>
    </source>
</evidence>
<dbReference type="Proteomes" id="UP000326924">
    <property type="component" value="Unassembled WGS sequence"/>
</dbReference>